<evidence type="ECO:0000313" key="2">
    <source>
        <dbReference type="EMBL" id="GJS83939.1"/>
    </source>
</evidence>
<feature type="compositionally biased region" description="Gly residues" evidence="1">
    <location>
        <begin position="34"/>
        <end position="52"/>
    </location>
</feature>
<evidence type="ECO:0000313" key="3">
    <source>
        <dbReference type="Proteomes" id="UP001151760"/>
    </source>
</evidence>
<sequence>MPPRAMTQAAIEKLVSDRVAATLAQDRATRGNTNGAGGPGDNIGGNAKGQGGAPPARECTYSSFMKCNPTSFHGNEVLLSYAVGSRKRKVFSASANVQRETRVKRKGFDGDLKMKMVVFCCWGCEQEEEKERDSVLLVLSVCSSGQLAGFVSDSMREICLFLQKKESGVAVGKRGLSRFQETRLQRECRGSKRKRDEHNRLSESCVGSLDVLKNAIENFVRVFLESLEDMANERINASNEMMDKVMS</sequence>
<gene>
    <name evidence="2" type="ORF">Tco_0750480</name>
</gene>
<proteinExistence type="predicted"/>
<dbReference type="EMBL" id="BQNB010010938">
    <property type="protein sequence ID" value="GJS83939.1"/>
    <property type="molecule type" value="Genomic_DNA"/>
</dbReference>
<name>A0ABQ4Z1D5_9ASTR</name>
<evidence type="ECO:0000256" key="1">
    <source>
        <dbReference type="SAM" id="MobiDB-lite"/>
    </source>
</evidence>
<reference evidence="2" key="2">
    <citation type="submission" date="2022-01" db="EMBL/GenBank/DDBJ databases">
        <authorList>
            <person name="Yamashiro T."/>
            <person name="Shiraishi A."/>
            <person name="Satake H."/>
            <person name="Nakayama K."/>
        </authorList>
    </citation>
    <scope>NUCLEOTIDE SEQUENCE</scope>
</reference>
<organism evidence="2 3">
    <name type="scientific">Tanacetum coccineum</name>
    <dbReference type="NCBI Taxonomy" id="301880"/>
    <lineage>
        <taxon>Eukaryota</taxon>
        <taxon>Viridiplantae</taxon>
        <taxon>Streptophyta</taxon>
        <taxon>Embryophyta</taxon>
        <taxon>Tracheophyta</taxon>
        <taxon>Spermatophyta</taxon>
        <taxon>Magnoliopsida</taxon>
        <taxon>eudicotyledons</taxon>
        <taxon>Gunneridae</taxon>
        <taxon>Pentapetalae</taxon>
        <taxon>asterids</taxon>
        <taxon>campanulids</taxon>
        <taxon>Asterales</taxon>
        <taxon>Asteraceae</taxon>
        <taxon>Asteroideae</taxon>
        <taxon>Anthemideae</taxon>
        <taxon>Anthemidinae</taxon>
        <taxon>Tanacetum</taxon>
    </lineage>
</organism>
<accession>A0ABQ4Z1D5</accession>
<protein>
    <submittedName>
        <fullName evidence="2">Uncharacterized protein</fullName>
    </submittedName>
</protein>
<dbReference type="Proteomes" id="UP001151760">
    <property type="component" value="Unassembled WGS sequence"/>
</dbReference>
<reference evidence="2" key="1">
    <citation type="journal article" date="2022" name="Int. J. Mol. Sci.">
        <title>Draft Genome of Tanacetum Coccineum: Genomic Comparison of Closely Related Tanacetum-Family Plants.</title>
        <authorList>
            <person name="Yamashiro T."/>
            <person name="Shiraishi A."/>
            <person name="Nakayama K."/>
            <person name="Satake H."/>
        </authorList>
    </citation>
    <scope>NUCLEOTIDE SEQUENCE</scope>
</reference>
<comment type="caution">
    <text evidence="2">The sequence shown here is derived from an EMBL/GenBank/DDBJ whole genome shotgun (WGS) entry which is preliminary data.</text>
</comment>
<keyword evidence="3" id="KW-1185">Reference proteome</keyword>
<feature type="region of interest" description="Disordered" evidence="1">
    <location>
        <begin position="25"/>
        <end position="54"/>
    </location>
</feature>